<feature type="region of interest" description="Disordered" evidence="1">
    <location>
        <begin position="129"/>
        <end position="153"/>
    </location>
</feature>
<name>A0A2V5M1F9_9MICC</name>
<dbReference type="AlphaFoldDB" id="A0A2V5M1F9"/>
<evidence type="ECO:0000313" key="3">
    <source>
        <dbReference type="EMBL" id="PYI69036.1"/>
    </source>
</evidence>
<feature type="transmembrane region" description="Helical" evidence="2">
    <location>
        <begin position="106"/>
        <end position="126"/>
    </location>
</feature>
<keyword evidence="2" id="KW-0472">Membrane</keyword>
<comment type="caution">
    <text evidence="3">The sequence shown here is derived from an EMBL/GenBank/DDBJ whole genome shotgun (WGS) entry which is preliminary data.</text>
</comment>
<feature type="region of interest" description="Disordered" evidence="1">
    <location>
        <begin position="40"/>
        <end position="61"/>
    </location>
</feature>
<sequence>MKSDTAGRGSRLLRPARLDTGRALPPARGGAVHILTAPVRASSKHRAGQRASHSRQPPDRCQPVLYKDRIRELTGAMPPLSLQASCAVATTECKDTANLTATSASAIWAGLAILAALLAVAFVAVVRTRHRKRPHQKLPTPDGPKTPNRRMNP</sequence>
<reference evidence="3 4" key="1">
    <citation type="submission" date="2018-05" db="EMBL/GenBank/DDBJ databases">
        <title>Genetic diversity of glacier-inhabiting Cryobacterium bacteria in China and description of Cryobacterium mengkeensis sp. nov. and Arthrobacter glacialis sp. nov.</title>
        <authorList>
            <person name="Liu Q."/>
            <person name="Xin Y.-H."/>
        </authorList>
    </citation>
    <scope>NUCLEOTIDE SEQUENCE [LARGE SCALE GENOMIC DNA]</scope>
    <source>
        <strain evidence="3 4">LI2</strain>
    </source>
</reference>
<gene>
    <name evidence="3" type="ORF">CVV68_04385</name>
</gene>
<evidence type="ECO:0000313" key="4">
    <source>
        <dbReference type="Proteomes" id="UP000247832"/>
    </source>
</evidence>
<protein>
    <submittedName>
        <fullName evidence="3">Uncharacterized protein</fullName>
    </submittedName>
</protein>
<keyword evidence="4" id="KW-1185">Reference proteome</keyword>
<evidence type="ECO:0000256" key="1">
    <source>
        <dbReference type="SAM" id="MobiDB-lite"/>
    </source>
</evidence>
<feature type="region of interest" description="Disordered" evidence="1">
    <location>
        <begin position="1"/>
        <end position="27"/>
    </location>
</feature>
<keyword evidence="2" id="KW-0812">Transmembrane</keyword>
<dbReference type="Proteomes" id="UP000247832">
    <property type="component" value="Unassembled WGS sequence"/>
</dbReference>
<organism evidence="3 4">
    <name type="scientific">Arthrobacter livingstonensis</name>
    <dbReference type="NCBI Taxonomy" id="670078"/>
    <lineage>
        <taxon>Bacteria</taxon>
        <taxon>Bacillati</taxon>
        <taxon>Actinomycetota</taxon>
        <taxon>Actinomycetes</taxon>
        <taxon>Micrococcales</taxon>
        <taxon>Micrococcaceae</taxon>
        <taxon>Arthrobacter</taxon>
    </lineage>
</organism>
<accession>A0A2V5M1F9</accession>
<evidence type="ECO:0000256" key="2">
    <source>
        <dbReference type="SAM" id="Phobius"/>
    </source>
</evidence>
<keyword evidence="2" id="KW-1133">Transmembrane helix</keyword>
<dbReference type="EMBL" id="QJVD01000003">
    <property type="protein sequence ID" value="PYI69036.1"/>
    <property type="molecule type" value="Genomic_DNA"/>
</dbReference>
<proteinExistence type="predicted"/>